<name>A0AAD5XIC7_9FUNG</name>
<feature type="transmembrane region" description="Helical" evidence="1">
    <location>
        <begin position="326"/>
        <end position="344"/>
    </location>
</feature>
<feature type="transmembrane region" description="Helical" evidence="1">
    <location>
        <begin position="246"/>
        <end position="266"/>
    </location>
</feature>
<proteinExistence type="predicted"/>
<comment type="caution">
    <text evidence="2">The sequence shown here is derived from an EMBL/GenBank/DDBJ whole genome shotgun (WGS) entry which is preliminary data.</text>
</comment>
<keyword evidence="1" id="KW-1133">Transmembrane helix</keyword>
<feature type="non-terminal residue" evidence="2">
    <location>
        <position position="446"/>
    </location>
</feature>
<sequence length="446" mass="50458">MEAILLNIITALQPEPALEPEDKDENEGGRWWIRGIERLHKRFLTFSKLHRPANFNAEDEDADEAVDPEEKLARFVSAVCTHQLAWCVDAIAAMQEAVSPHPKSWWTWPFRFVYYSIFPANLSVLNVLGCPTRPPTFYHFCSIIQLVFYSTVLCLRLIPPRFIKMNSTVRNFDRLLFSFVLPIVNGAVWLPVFIVPRSRTKFNAFDPAIFSSLSLSPASSSLTPLLPSVYTIVPGLSPQTRIVTSFWGSWVFGGIYTGPVLIWWFFNICNRTAIGFYNWQTDQDVATADERVSALKNSDTSYDSPADNDFDGRMGGGRIVGWLRRMWTRFAGVLVYSLWTWYLYASTNGFVREGESKLFASGFGSSNGYFNGNAFKIHVGTDVGVDAYPGLLWMGIGVTVPGMVFAVWLNFLNYQHRLVVWRERVGNDDSSGVVGLVVDEEDDELK</sequence>
<evidence type="ECO:0000313" key="2">
    <source>
        <dbReference type="EMBL" id="KAJ3130933.1"/>
    </source>
</evidence>
<keyword evidence="3" id="KW-1185">Reference proteome</keyword>
<reference evidence="2" key="1">
    <citation type="submission" date="2020-05" db="EMBL/GenBank/DDBJ databases">
        <title>Phylogenomic resolution of chytrid fungi.</title>
        <authorList>
            <person name="Stajich J.E."/>
            <person name="Amses K."/>
            <person name="Simmons R."/>
            <person name="Seto K."/>
            <person name="Myers J."/>
            <person name="Bonds A."/>
            <person name="Quandt C.A."/>
            <person name="Barry K."/>
            <person name="Liu P."/>
            <person name="Grigoriev I."/>
            <person name="Longcore J.E."/>
            <person name="James T.Y."/>
        </authorList>
    </citation>
    <scope>NUCLEOTIDE SEQUENCE</scope>
    <source>
        <strain evidence="2">JEL0513</strain>
    </source>
</reference>
<feature type="transmembrane region" description="Helical" evidence="1">
    <location>
        <begin position="175"/>
        <end position="195"/>
    </location>
</feature>
<keyword evidence="1" id="KW-0472">Membrane</keyword>
<feature type="transmembrane region" description="Helical" evidence="1">
    <location>
        <begin position="135"/>
        <end position="155"/>
    </location>
</feature>
<dbReference type="AlphaFoldDB" id="A0AAD5XIC7"/>
<evidence type="ECO:0000313" key="3">
    <source>
        <dbReference type="Proteomes" id="UP001211907"/>
    </source>
</evidence>
<protein>
    <submittedName>
        <fullName evidence="2">Uncharacterized protein</fullName>
    </submittedName>
</protein>
<feature type="transmembrane region" description="Helical" evidence="1">
    <location>
        <begin position="391"/>
        <end position="412"/>
    </location>
</feature>
<dbReference type="Proteomes" id="UP001211907">
    <property type="component" value="Unassembled WGS sequence"/>
</dbReference>
<gene>
    <name evidence="2" type="ORF">HK100_007159</name>
</gene>
<organism evidence="2 3">
    <name type="scientific">Physocladia obscura</name>
    <dbReference type="NCBI Taxonomy" id="109957"/>
    <lineage>
        <taxon>Eukaryota</taxon>
        <taxon>Fungi</taxon>
        <taxon>Fungi incertae sedis</taxon>
        <taxon>Chytridiomycota</taxon>
        <taxon>Chytridiomycota incertae sedis</taxon>
        <taxon>Chytridiomycetes</taxon>
        <taxon>Chytridiales</taxon>
        <taxon>Chytriomycetaceae</taxon>
        <taxon>Physocladia</taxon>
    </lineage>
</organism>
<accession>A0AAD5XIC7</accession>
<feature type="transmembrane region" description="Helical" evidence="1">
    <location>
        <begin position="112"/>
        <end position="129"/>
    </location>
</feature>
<evidence type="ECO:0000256" key="1">
    <source>
        <dbReference type="SAM" id="Phobius"/>
    </source>
</evidence>
<dbReference type="EMBL" id="JADGJH010000336">
    <property type="protein sequence ID" value="KAJ3130933.1"/>
    <property type="molecule type" value="Genomic_DNA"/>
</dbReference>
<keyword evidence="1" id="KW-0812">Transmembrane</keyword>